<reference evidence="1 2" key="1">
    <citation type="submission" date="2019-05" db="EMBL/GenBank/DDBJ databases">
        <title>Another draft genome of Portunus trituberculatus and its Hox gene families provides insights of decapod evolution.</title>
        <authorList>
            <person name="Jeong J.-H."/>
            <person name="Song I."/>
            <person name="Kim S."/>
            <person name="Choi T."/>
            <person name="Kim D."/>
            <person name="Ryu S."/>
            <person name="Kim W."/>
        </authorList>
    </citation>
    <scope>NUCLEOTIDE SEQUENCE [LARGE SCALE GENOMIC DNA]</scope>
    <source>
        <tissue evidence="1">Muscle</tissue>
    </source>
</reference>
<proteinExistence type="predicted"/>
<organism evidence="1 2">
    <name type="scientific">Portunus trituberculatus</name>
    <name type="common">Swimming crab</name>
    <name type="synonym">Neptunus trituberculatus</name>
    <dbReference type="NCBI Taxonomy" id="210409"/>
    <lineage>
        <taxon>Eukaryota</taxon>
        <taxon>Metazoa</taxon>
        <taxon>Ecdysozoa</taxon>
        <taxon>Arthropoda</taxon>
        <taxon>Crustacea</taxon>
        <taxon>Multicrustacea</taxon>
        <taxon>Malacostraca</taxon>
        <taxon>Eumalacostraca</taxon>
        <taxon>Eucarida</taxon>
        <taxon>Decapoda</taxon>
        <taxon>Pleocyemata</taxon>
        <taxon>Brachyura</taxon>
        <taxon>Eubrachyura</taxon>
        <taxon>Portunoidea</taxon>
        <taxon>Portunidae</taxon>
        <taxon>Portuninae</taxon>
        <taxon>Portunus</taxon>
    </lineage>
</organism>
<gene>
    <name evidence="1" type="ORF">E2C01_069632</name>
</gene>
<accession>A0A5B7I2U9</accession>
<evidence type="ECO:0000313" key="1">
    <source>
        <dbReference type="EMBL" id="MPC75248.1"/>
    </source>
</evidence>
<dbReference type="AlphaFoldDB" id="A0A5B7I2U9"/>
<keyword evidence="2" id="KW-1185">Reference proteome</keyword>
<protein>
    <submittedName>
        <fullName evidence="1">Uncharacterized protein</fullName>
    </submittedName>
</protein>
<comment type="caution">
    <text evidence="1">The sequence shown here is derived from an EMBL/GenBank/DDBJ whole genome shotgun (WGS) entry which is preliminary data.</text>
</comment>
<name>A0A5B7I2U9_PORTR</name>
<dbReference type="Proteomes" id="UP000324222">
    <property type="component" value="Unassembled WGS sequence"/>
</dbReference>
<sequence length="132" mass="14543">MKRDFPARWELYEPRLTPESGGERGESESGGTLLRSLVIISVAFENSGGLRAKRFRSQCYHPVGGEVSAPCSFLDVVISATFLHPASPNVLPPTSSPFHTPGTNHIFSSQEYNNYSRIKMVVICVNLVNSLM</sequence>
<dbReference type="EMBL" id="VSRR010040672">
    <property type="protein sequence ID" value="MPC75248.1"/>
    <property type="molecule type" value="Genomic_DNA"/>
</dbReference>
<evidence type="ECO:0000313" key="2">
    <source>
        <dbReference type="Proteomes" id="UP000324222"/>
    </source>
</evidence>